<comment type="caution">
    <text evidence="1">The sequence shown here is derived from an EMBL/GenBank/DDBJ whole genome shotgun (WGS) entry which is preliminary data.</text>
</comment>
<dbReference type="Proteomes" id="UP000683925">
    <property type="component" value="Unassembled WGS sequence"/>
</dbReference>
<accession>A0A8S1V830</accession>
<sequence>MAIVIGDPMMKNFWQLRLASELSWMKDFSIQYEKTQYLGNSGHLMQDKLFKINGGGQYEEEVQVLKVAIRFE</sequence>
<protein>
    <submittedName>
        <fullName evidence="1">Uncharacterized protein</fullName>
    </submittedName>
</protein>
<dbReference type="AlphaFoldDB" id="A0A8S1V830"/>
<proteinExistence type="predicted"/>
<dbReference type="EMBL" id="CAJJDP010000061">
    <property type="protein sequence ID" value="CAD8173450.1"/>
    <property type="molecule type" value="Genomic_DNA"/>
</dbReference>
<evidence type="ECO:0000313" key="2">
    <source>
        <dbReference type="Proteomes" id="UP000683925"/>
    </source>
</evidence>
<gene>
    <name evidence="1" type="ORF">POCTA_138.1.T0620023</name>
</gene>
<evidence type="ECO:0000313" key="1">
    <source>
        <dbReference type="EMBL" id="CAD8173450.1"/>
    </source>
</evidence>
<name>A0A8S1V830_PAROT</name>
<reference evidence="1" key="1">
    <citation type="submission" date="2021-01" db="EMBL/GenBank/DDBJ databases">
        <authorList>
            <consortium name="Genoscope - CEA"/>
            <person name="William W."/>
        </authorList>
    </citation>
    <scope>NUCLEOTIDE SEQUENCE</scope>
</reference>
<keyword evidence="2" id="KW-1185">Reference proteome</keyword>
<organism evidence="1 2">
    <name type="scientific">Paramecium octaurelia</name>
    <dbReference type="NCBI Taxonomy" id="43137"/>
    <lineage>
        <taxon>Eukaryota</taxon>
        <taxon>Sar</taxon>
        <taxon>Alveolata</taxon>
        <taxon>Ciliophora</taxon>
        <taxon>Intramacronucleata</taxon>
        <taxon>Oligohymenophorea</taxon>
        <taxon>Peniculida</taxon>
        <taxon>Parameciidae</taxon>
        <taxon>Paramecium</taxon>
    </lineage>
</organism>